<keyword evidence="4" id="KW-1185">Reference proteome</keyword>
<dbReference type="PANTHER" id="PTHR48104">
    <property type="entry name" value="METACASPASE-4"/>
    <property type="match status" value="1"/>
</dbReference>
<proteinExistence type="inferred from homology"/>
<dbReference type="PANTHER" id="PTHR48104:SF30">
    <property type="entry name" value="METACASPASE-1"/>
    <property type="match status" value="1"/>
</dbReference>
<dbReference type="GO" id="GO:0005737">
    <property type="term" value="C:cytoplasm"/>
    <property type="evidence" value="ECO:0007669"/>
    <property type="project" value="TreeGrafter"/>
</dbReference>
<protein>
    <recommendedName>
        <fullName evidence="2">Peptidase C14 caspase domain-containing protein</fullName>
    </recommendedName>
</protein>
<dbReference type="AlphaFoldDB" id="A0AAJ8L643"/>
<dbReference type="KEGG" id="kpin:96955737"/>
<organism evidence="3 4">
    <name type="scientific">Kwoniella pini CBS 10737</name>
    <dbReference type="NCBI Taxonomy" id="1296096"/>
    <lineage>
        <taxon>Eukaryota</taxon>
        <taxon>Fungi</taxon>
        <taxon>Dikarya</taxon>
        <taxon>Basidiomycota</taxon>
        <taxon>Agaricomycotina</taxon>
        <taxon>Tremellomycetes</taxon>
        <taxon>Tremellales</taxon>
        <taxon>Cryptococcaceae</taxon>
        <taxon>Kwoniella</taxon>
    </lineage>
</organism>
<evidence type="ECO:0000313" key="4">
    <source>
        <dbReference type="Proteomes" id="UP000094020"/>
    </source>
</evidence>
<reference evidence="3" key="1">
    <citation type="submission" date="2013-07" db="EMBL/GenBank/DDBJ databases">
        <authorList>
            <consortium name="The Broad Institute Genome Sequencing Platform"/>
            <person name="Cuomo C."/>
            <person name="Litvintseva A."/>
            <person name="Chen Y."/>
            <person name="Heitman J."/>
            <person name="Sun S."/>
            <person name="Springer D."/>
            <person name="Dromer F."/>
            <person name="Young S.K."/>
            <person name="Zeng Q."/>
            <person name="Gargeya S."/>
            <person name="Fitzgerald M."/>
            <person name="Abouelleil A."/>
            <person name="Alvarado L."/>
            <person name="Berlin A.M."/>
            <person name="Chapman S.B."/>
            <person name="Dewar J."/>
            <person name="Goldberg J."/>
            <person name="Griggs A."/>
            <person name="Gujja S."/>
            <person name="Hansen M."/>
            <person name="Howarth C."/>
            <person name="Imamovic A."/>
            <person name="Larimer J."/>
            <person name="McCowan C."/>
            <person name="Murphy C."/>
            <person name="Pearson M."/>
            <person name="Priest M."/>
            <person name="Roberts A."/>
            <person name="Saif S."/>
            <person name="Shea T."/>
            <person name="Sykes S."/>
            <person name="Wortman J."/>
            <person name="Nusbaum C."/>
            <person name="Birren B."/>
        </authorList>
    </citation>
    <scope>NUCLEOTIDE SEQUENCE</scope>
    <source>
        <strain evidence="3">CBS 10737</strain>
    </source>
</reference>
<dbReference type="GO" id="GO:0004197">
    <property type="term" value="F:cysteine-type endopeptidase activity"/>
    <property type="evidence" value="ECO:0007669"/>
    <property type="project" value="InterPro"/>
</dbReference>
<accession>A0AAJ8L643</accession>
<dbReference type="Gene3D" id="3.40.50.12660">
    <property type="match status" value="1"/>
</dbReference>
<feature type="domain" description="Peptidase C14 caspase" evidence="2">
    <location>
        <begin position="27"/>
        <end position="108"/>
    </location>
</feature>
<evidence type="ECO:0000259" key="2">
    <source>
        <dbReference type="Pfam" id="PF00656"/>
    </source>
</evidence>
<dbReference type="EMBL" id="CP144522">
    <property type="protein sequence ID" value="WWC69797.1"/>
    <property type="molecule type" value="Genomic_DNA"/>
</dbReference>
<evidence type="ECO:0000313" key="3">
    <source>
        <dbReference type="EMBL" id="WWC69797.1"/>
    </source>
</evidence>
<name>A0AAJ8L643_9TREE</name>
<dbReference type="Pfam" id="PF00656">
    <property type="entry name" value="Peptidase_C14"/>
    <property type="match status" value="1"/>
</dbReference>
<dbReference type="GO" id="GO:0006508">
    <property type="term" value="P:proteolysis"/>
    <property type="evidence" value="ECO:0007669"/>
    <property type="project" value="InterPro"/>
</dbReference>
<dbReference type="InterPro" id="IPR011600">
    <property type="entry name" value="Pept_C14_caspase"/>
</dbReference>
<dbReference type="GeneID" id="96955737"/>
<evidence type="ECO:0000256" key="1">
    <source>
        <dbReference type="ARBA" id="ARBA00009005"/>
    </source>
</evidence>
<comment type="similarity">
    <text evidence="1">Belongs to the peptidase C14B family.</text>
</comment>
<sequence>MDILRGNAGGIMSNLFGAAKNVFDAKKADEKTRKTKTSPADIIQWAGCKDNQTSADSQEEGKATGAMSYAFIAALTKYPKQSYQQLLVSVREEMRGKYTQKPQLSACHPIDTELEFVA</sequence>
<gene>
    <name evidence="3" type="ORF">I206_103740</name>
</gene>
<dbReference type="Proteomes" id="UP000094020">
    <property type="component" value="Chromosome 4"/>
</dbReference>
<dbReference type="InterPro" id="IPR050452">
    <property type="entry name" value="Metacaspase"/>
</dbReference>
<reference evidence="3" key="2">
    <citation type="submission" date="2024-02" db="EMBL/GenBank/DDBJ databases">
        <title>Comparative genomics of Cryptococcus and Kwoniella reveals pathogenesis evolution and contrasting modes of karyotype evolution via chromosome fusion or intercentromeric recombination.</title>
        <authorList>
            <person name="Coelho M.A."/>
            <person name="David-Palma M."/>
            <person name="Shea T."/>
            <person name="Bowers K."/>
            <person name="McGinley-Smith S."/>
            <person name="Mohammad A.W."/>
            <person name="Gnirke A."/>
            <person name="Yurkov A.M."/>
            <person name="Nowrousian M."/>
            <person name="Sun S."/>
            <person name="Cuomo C.A."/>
            <person name="Heitman J."/>
        </authorList>
    </citation>
    <scope>NUCLEOTIDE SEQUENCE</scope>
    <source>
        <strain evidence="3">CBS 10737</strain>
    </source>
</reference>
<dbReference type="RefSeq" id="XP_070058925.1">
    <property type="nucleotide sequence ID" value="XM_070202824.1"/>
</dbReference>